<protein>
    <recommendedName>
        <fullName evidence="2">histidine kinase</fullName>
        <ecNumber evidence="2">2.7.13.3</ecNumber>
    </recommendedName>
</protein>
<evidence type="ECO:0000256" key="2">
    <source>
        <dbReference type="ARBA" id="ARBA00012438"/>
    </source>
</evidence>
<feature type="transmembrane region" description="Helical" evidence="9">
    <location>
        <begin position="20"/>
        <end position="40"/>
    </location>
</feature>
<feature type="domain" description="Histidine kinase/HSP90-like ATPase" evidence="10">
    <location>
        <begin position="482"/>
        <end position="571"/>
    </location>
</feature>
<dbReference type="GO" id="GO:0016020">
    <property type="term" value="C:membrane"/>
    <property type="evidence" value="ECO:0007669"/>
    <property type="project" value="InterPro"/>
</dbReference>
<evidence type="ECO:0000256" key="1">
    <source>
        <dbReference type="ARBA" id="ARBA00000085"/>
    </source>
</evidence>
<feature type="transmembrane region" description="Helical" evidence="9">
    <location>
        <begin position="231"/>
        <end position="256"/>
    </location>
</feature>
<dbReference type="EMBL" id="BOPG01000092">
    <property type="protein sequence ID" value="GIJ63367.1"/>
    <property type="molecule type" value="Genomic_DNA"/>
</dbReference>
<keyword evidence="8" id="KW-0902">Two-component regulatory system</keyword>
<feature type="transmembrane region" description="Helical" evidence="9">
    <location>
        <begin position="52"/>
        <end position="70"/>
    </location>
</feature>
<evidence type="ECO:0000256" key="4">
    <source>
        <dbReference type="ARBA" id="ARBA00022679"/>
    </source>
</evidence>
<reference evidence="11" key="1">
    <citation type="submission" date="2021-01" db="EMBL/GenBank/DDBJ databases">
        <title>Whole genome shotgun sequence of Virgisporangium aurantiacum NBRC 16421.</title>
        <authorList>
            <person name="Komaki H."/>
            <person name="Tamura T."/>
        </authorList>
    </citation>
    <scope>NUCLEOTIDE SEQUENCE</scope>
    <source>
        <strain evidence="11">NBRC 16421</strain>
    </source>
</reference>
<feature type="transmembrane region" description="Helical" evidence="9">
    <location>
        <begin position="101"/>
        <end position="123"/>
    </location>
</feature>
<dbReference type="InterPro" id="IPR036890">
    <property type="entry name" value="HATPase_C_sf"/>
</dbReference>
<evidence type="ECO:0000256" key="3">
    <source>
        <dbReference type="ARBA" id="ARBA00022553"/>
    </source>
</evidence>
<accession>A0A8J3ZI56</accession>
<dbReference type="Gene3D" id="3.30.565.10">
    <property type="entry name" value="Histidine kinase-like ATPase, C-terminal domain"/>
    <property type="match status" value="1"/>
</dbReference>
<dbReference type="InterPro" id="IPR050482">
    <property type="entry name" value="Sensor_HK_TwoCompSys"/>
</dbReference>
<name>A0A8J3ZI56_9ACTN</name>
<keyword evidence="7" id="KW-0067">ATP-binding</keyword>
<keyword evidence="6 11" id="KW-0418">Kinase</keyword>
<dbReference type="RefSeq" id="WP_204009698.1">
    <property type="nucleotide sequence ID" value="NZ_BOPG01000092.1"/>
</dbReference>
<keyword evidence="5" id="KW-0547">Nucleotide-binding</keyword>
<feature type="transmembrane region" description="Helical" evidence="9">
    <location>
        <begin position="135"/>
        <end position="154"/>
    </location>
</feature>
<evidence type="ECO:0000256" key="5">
    <source>
        <dbReference type="ARBA" id="ARBA00022741"/>
    </source>
</evidence>
<dbReference type="AlphaFoldDB" id="A0A8J3ZI56"/>
<keyword evidence="9" id="KW-0472">Membrane</keyword>
<feature type="transmembrane region" description="Helical" evidence="9">
    <location>
        <begin position="174"/>
        <end position="192"/>
    </location>
</feature>
<dbReference type="InterPro" id="IPR011712">
    <property type="entry name" value="Sig_transdc_His_kin_sub3_dim/P"/>
</dbReference>
<evidence type="ECO:0000256" key="8">
    <source>
        <dbReference type="ARBA" id="ARBA00023012"/>
    </source>
</evidence>
<evidence type="ECO:0000256" key="9">
    <source>
        <dbReference type="SAM" id="Phobius"/>
    </source>
</evidence>
<keyword evidence="12" id="KW-1185">Reference proteome</keyword>
<dbReference type="InterPro" id="IPR003594">
    <property type="entry name" value="HATPase_dom"/>
</dbReference>
<dbReference type="GO" id="GO:0000155">
    <property type="term" value="F:phosphorelay sensor kinase activity"/>
    <property type="evidence" value="ECO:0007669"/>
    <property type="project" value="InterPro"/>
</dbReference>
<comment type="caution">
    <text evidence="11">The sequence shown here is derived from an EMBL/GenBank/DDBJ whole genome shotgun (WGS) entry which is preliminary data.</text>
</comment>
<keyword evidence="9" id="KW-0812">Transmembrane</keyword>
<dbReference type="PANTHER" id="PTHR24421">
    <property type="entry name" value="NITRATE/NITRITE SENSOR PROTEIN NARX-RELATED"/>
    <property type="match status" value="1"/>
</dbReference>
<dbReference type="Pfam" id="PF02518">
    <property type="entry name" value="HATPase_c"/>
    <property type="match status" value="1"/>
</dbReference>
<keyword evidence="3" id="KW-0597">Phosphoprotein</keyword>
<evidence type="ECO:0000256" key="7">
    <source>
        <dbReference type="ARBA" id="ARBA00022840"/>
    </source>
</evidence>
<sequence>MHTALAPRGWLRPKLSRETATVVALAVVGAVFGAVVLAVTDSARHSTSTSTLFSGLVGGLYLTAGVIAHLRQRENRVGLLMVLTGFGWFAEDLQVSNDPMVHTIGLFTRSASGGFLVHLVLAFPDGRLRSRLSRAIVVAGYVAVFVFVPANVPFHRSVVENRLLVHTVLGFDTALDVVQMVMAAAVIVILVVRWIAASRPARRVIAPVVVAGLLGGVASVVNPWFEPDERVPYAISSTLLHSSVLLLPLAFLLGVWRVRLGRTSVAAVLVRLPRSSPTQLRDLLAWALGDPSLQVGYGEEAQPPVAPGRAVTPVERDGRRMATLVHDPALHEDRHVLQAVASAVALELDNQRLAAEVRAQLDEVRASRARIVEAGDEQRRRVERDLHDGAQQQLVTVALVLRMARQRLDSAGADPALAELLARGANGLDAALRELRELARGIHPAVLSEAGLTAAVRALAARSPASVEVDVFQEQVDALPPAVATTAYFVAAEAVTNALKHAHATTIRIALRREGAELRVSVTDDGVGGATIEGGTGLTGLRDRVAALDGRLDVHSGPSGTTVIATLPVGS</sequence>
<dbReference type="CDD" id="cd16917">
    <property type="entry name" value="HATPase_UhpB-NarQ-NarX-like"/>
    <property type="match status" value="1"/>
</dbReference>
<gene>
    <name evidence="11" type="ORF">Vau01_108830</name>
</gene>
<organism evidence="11 12">
    <name type="scientific">Virgisporangium aurantiacum</name>
    <dbReference type="NCBI Taxonomy" id="175570"/>
    <lineage>
        <taxon>Bacteria</taxon>
        <taxon>Bacillati</taxon>
        <taxon>Actinomycetota</taxon>
        <taxon>Actinomycetes</taxon>
        <taxon>Micromonosporales</taxon>
        <taxon>Micromonosporaceae</taxon>
        <taxon>Virgisporangium</taxon>
    </lineage>
</organism>
<dbReference type="EC" id="2.7.13.3" evidence="2"/>
<feature type="transmembrane region" description="Helical" evidence="9">
    <location>
        <begin position="204"/>
        <end position="225"/>
    </location>
</feature>
<evidence type="ECO:0000313" key="11">
    <source>
        <dbReference type="EMBL" id="GIJ63367.1"/>
    </source>
</evidence>
<dbReference type="SUPFAM" id="SSF55874">
    <property type="entry name" value="ATPase domain of HSP90 chaperone/DNA topoisomerase II/histidine kinase"/>
    <property type="match status" value="1"/>
</dbReference>
<dbReference type="SMART" id="SM00387">
    <property type="entry name" value="HATPase_c"/>
    <property type="match status" value="1"/>
</dbReference>
<dbReference type="Pfam" id="PF07730">
    <property type="entry name" value="HisKA_3"/>
    <property type="match status" value="1"/>
</dbReference>
<feature type="transmembrane region" description="Helical" evidence="9">
    <location>
        <begin position="77"/>
        <end position="95"/>
    </location>
</feature>
<dbReference type="Proteomes" id="UP000612585">
    <property type="component" value="Unassembled WGS sequence"/>
</dbReference>
<evidence type="ECO:0000313" key="12">
    <source>
        <dbReference type="Proteomes" id="UP000612585"/>
    </source>
</evidence>
<dbReference type="GO" id="GO:0046983">
    <property type="term" value="F:protein dimerization activity"/>
    <property type="evidence" value="ECO:0007669"/>
    <property type="project" value="InterPro"/>
</dbReference>
<evidence type="ECO:0000259" key="10">
    <source>
        <dbReference type="SMART" id="SM00387"/>
    </source>
</evidence>
<proteinExistence type="predicted"/>
<keyword evidence="9" id="KW-1133">Transmembrane helix</keyword>
<dbReference type="Gene3D" id="1.20.5.1930">
    <property type="match status" value="1"/>
</dbReference>
<comment type="catalytic activity">
    <reaction evidence="1">
        <text>ATP + protein L-histidine = ADP + protein N-phospho-L-histidine.</text>
        <dbReference type="EC" id="2.7.13.3"/>
    </reaction>
</comment>
<evidence type="ECO:0000256" key="6">
    <source>
        <dbReference type="ARBA" id="ARBA00022777"/>
    </source>
</evidence>
<dbReference type="GO" id="GO:0005524">
    <property type="term" value="F:ATP binding"/>
    <property type="evidence" value="ECO:0007669"/>
    <property type="project" value="UniProtKB-KW"/>
</dbReference>
<keyword evidence="4" id="KW-0808">Transferase</keyword>
<dbReference type="PANTHER" id="PTHR24421:SF10">
    <property type="entry name" value="NITRATE_NITRITE SENSOR PROTEIN NARQ"/>
    <property type="match status" value="1"/>
</dbReference>